<proteinExistence type="predicted"/>
<protein>
    <submittedName>
        <fullName evidence="2">Uncharacterized protein</fullName>
    </submittedName>
</protein>
<reference evidence="2" key="1">
    <citation type="submission" date="2014-11" db="EMBL/GenBank/DDBJ databases">
        <authorList>
            <person name="Amaro Gonzalez C."/>
        </authorList>
    </citation>
    <scope>NUCLEOTIDE SEQUENCE</scope>
</reference>
<keyword evidence="1" id="KW-0472">Membrane</keyword>
<evidence type="ECO:0000256" key="1">
    <source>
        <dbReference type="SAM" id="Phobius"/>
    </source>
</evidence>
<keyword evidence="1" id="KW-0812">Transmembrane</keyword>
<accession>A0A0E9WSW5</accession>
<sequence length="67" mass="7804">MIQSCNSYIYITFISTMMANNTFLCLVSILKLKKLKQTFSLNSKTKMCPKTQIYANKLFLLGKTMYF</sequence>
<organism evidence="2">
    <name type="scientific">Anguilla anguilla</name>
    <name type="common">European freshwater eel</name>
    <name type="synonym">Muraena anguilla</name>
    <dbReference type="NCBI Taxonomy" id="7936"/>
    <lineage>
        <taxon>Eukaryota</taxon>
        <taxon>Metazoa</taxon>
        <taxon>Chordata</taxon>
        <taxon>Craniata</taxon>
        <taxon>Vertebrata</taxon>
        <taxon>Euteleostomi</taxon>
        <taxon>Actinopterygii</taxon>
        <taxon>Neopterygii</taxon>
        <taxon>Teleostei</taxon>
        <taxon>Anguilliformes</taxon>
        <taxon>Anguillidae</taxon>
        <taxon>Anguilla</taxon>
    </lineage>
</organism>
<feature type="transmembrane region" description="Helical" evidence="1">
    <location>
        <begin position="6"/>
        <end position="30"/>
    </location>
</feature>
<evidence type="ECO:0000313" key="2">
    <source>
        <dbReference type="EMBL" id="JAH92640.1"/>
    </source>
</evidence>
<reference evidence="2" key="2">
    <citation type="journal article" date="2015" name="Fish Shellfish Immunol.">
        <title>Early steps in the European eel (Anguilla anguilla)-Vibrio vulnificus interaction in the gills: Role of the RtxA13 toxin.</title>
        <authorList>
            <person name="Callol A."/>
            <person name="Pajuelo D."/>
            <person name="Ebbesson L."/>
            <person name="Teles M."/>
            <person name="MacKenzie S."/>
            <person name="Amaro C."/>
        </authorList>
    </citation>
    <scope>NUCLEOTIDE SEQUENCE</scope>
</reference>
<dbReference type="EMBL" id="GBXM01015937">
    <property type="protein sequence ID" value="JAH92640.1"/>
    <property type="molecule type" value="Transcribed_RNA"/>
</dbReference>
<dbReference type="AlphaFoldDB" id="A0A0E9WSW5"/>
<name>A0A0E9WSW5_ANGAN</name>
<keyword evidence="1" id="KW-1133">Transmembrane helix</keyword>